<keyword evidence="2" id="KW-0812">Transmembrane</keyword>
<keyword evidence="2" id="KW-0472">Membrane</keyword>
<organism evidence="3 4">
    <name type="scientific">Achromobacter deleyi</name>
    <dbReference type="NCBI Taxonomy" id="1353891"/>
    <lineage>
        <taxon>Bacteria</taxon>
        <taxon>Pseudomonadati</taxon>
        <taxon>Pseudomonadota</taxon>
        <taxon>Betaproteobacteria</taxon>
        <taxon>Burkholderiales</taxon>
        <taxon>Alcaligenaceae</taxon>
        <taxon>Achromobacter</taxon>
    </lineage>
</organism>
<dbReference type="RefSeq" id="WP_198486878.1">
    <property type="nucleotide sequence ID" value="NZ_CP065997.1"/>
</dbReference>
<reference evidence="3 4" key="1">
    <citation type="submission" date="2020-12" db="EMBL/GenBank/DDBJ databases">
        <title>FDA dAtabase for Regulatory Grade micrObial Sequences (FDA-ARGOS): Supporting development and validation of Infectious Disease Dx tests.</title>
        <authorList>
            <person name="Sproer C."/>
            <person name="Gronow S."/>
            <person name="Severitt S."/>
            <person name="Schroder I."/>
            <person name="Tallon L."/>
            <person name="Sadzewicz L."/>
            <person name="Zhao X."/>
            <person name="Boylan J."/>
            <person name="Ott S."/>
            <person name="Bowen H."/>
            <person name="Vavikolanu K."/>
            <person name="Mehta A."/>
            <person name="Aluvathingal J."/>
            <person name="Nadendla S."/>
            <person name="Lowell S."/>
            <person name="Myers T."/>
            <person name="Yan Y."/>
            <person name="Sichtig H."/>
        </authorList>
    </citation>
    <scope>NUCLEOTIDE SEQUENCE [LARGE SCALE GENOMIC DNA]</scope>
    <source>
        <strain evidence="3 4">FDAARGOS_1050</strain>
    </source>
</reference>
<proteinExistence type="predicted"/>
<accession>A0A7T4B7V4</accession>
<dbReference type="EMBL" id="CP065997">
    <property type="protein sequence ID" value="QQB37346.1"/>
    <property type="molecule type" value="Genomic_DNA"/>
</dbReference>
<sequence length="90" mass="9763">MRTVFRLPAAGGVDKASVRYVQRGGGKHADPAGCPASGRAVRAPPGRRAAQDGRQAQRQRLHHRVNVEVFNRIALLVLLIAGINMLIQVF</sequence>
<dbReference type="AlphaFoldDB" id="A0A7T4B7V4"/>
<evidence type="ECO:0000256" key="2">
    <source>
        <dbReference type="SAM" id="Phobius"/>
    </source>
</evidence>
<evidence type="ECO:0000256" key="1">
    <source>
        <dbReference type="SAM" id="MobiDB-lite"/>
    </source>
</evidence>
<evidence type="ECO:0000313" key="3">
    <source>
        <dbReference type="EMBL" id="QQB37346.1"/>
    </source>
</evidence>
<keyword evidence="2" id="KW-1133">Transmembrane helix</keyword>
<protein>
    <submittedName>
        <fullName evidence="3">Uncharacterized protein</fullName>
    </submittedName>
</protein>
<feature type="transmembrane region" description="Helical" evidence="2">
    <location>
        <begin position="69"/>
        <end position="87"/>
    </location>
</feature>
<dbReference type="Proteomes" id="UP000595231">
    <property type="component" value="Chromosome"/>
</dbReference>
<feature type="compositionally biased region" description="Low complexity" evidence="1">
    <location>
        <begin position="35"/>
        <end position="56"/>
    </location>
</feature>
<gene>
    <name evidence="3" type="ORF">I6I07_12460</name>
</gene>
<evidence type="ECO:0000313" key="4">
    <source>
        <dbReference type="Proteomes" id="UP000595231"/>
    </source>
</evidence>
<name>A0A7T4B7V4_9BURK</name>
<feature type="region of interest" description="Disordered" evidence="1">
    <location>
        <begin position="23"/>
        <end position="57"/>
    </location>
</feature>